<dbReference type="RefSeq" id="WP_210971677.1">
    <property type="nucleotide sequence ID" value="NZ_JAGPXE010000009.1"/>
</dbReference>
<evidence type="ECO:0000313" key="2">
    <source>
        <dbReference type="Proteomes" id="UP000674084"/>
    </source>
</evidence>
<accession>A0ABS5DJR9</accession>
<dbReference type="EMBL" id="JAGPXE010000009">
    <property type="protein sequence ID" value="MBQ0926536.1"/>
    <property type="molecule type" value="Genomic_DNA"/>
</dbReference>
<comment type="caution">
    <text evidence="1">The sequence shown here is derived from an EMBL/GenBank/DDBJ whole genome shotgun (WGS) entry which is preliminary data.</text>
</comment>
<evidence type="ECO:0000313" key="1">
    <source>
        <dbReference type="EMBL" id="MBQ0926536.1"/>
    </source>
</evidence>
<reference evidence="1 2" key="1">
    <citation type="submission" date="2021-04" db="EMBL/GenBank/DDBJ databases">
        <title>Whole-genome sequencing of Saccharopolyspora endophytica KCTC 19397.</title>
        <authorList>
            <person name="Ay H."/>
            <person name="Saygin H."/>
            <person name="Sahin N."/>
        </authorList>
    </citation>
    <scope>NUCLEOTIDE SEQUENCE [LARGE SCALE GENOMIC DNA]</scope>
    <source>
        <strain evidence="1 2">KCTC 19397</strain>
    </source>
</reference>
<keyword evidence="2" id="KW-1185">Reference proteome</keyword>
<proteinExistence type="predicted"/>
<organism evidence="1 2">
    <name type="scientific">Saccharopolyspora endophytica</name>
    <dbReference type="NCBI Taxonomy" id="543886"/>
    <lineage>
        <taxon>Bacteria</taxon>
        <taxon>Bacillati</taxon>
        <taxon>Actinomycetota</taxon>
        <taxon>Actinomycetes</taxon>
        <taxon>Pseudonocardiales</taxon>
        <taxon>Pseudonocardiaceae</taxon>
        <taxon>Saccharopolyspora</taxon>
    </lineage>
</organism>
<protein>
    <submittedName>
        <fullName evidence="1">Uncharacterized protein</fullName>
    </submittedName>
</protein>
<name>A0ABS5DJR9_9PSEU</name>
<gene>
    <name evidence="1" type="ORF">KBO27_21525</name>
</gene>
<sequence length="133" mass="14663">MNRTYDSRQRDDLSWRRFLMGAGDYFRVDIDALTDAGIGLAELLTETDRLAVEDIDCASESVGHAALAEAYASFTDRWAVGIDSLLTDGNEMSQRMIDAAGAYIEADEEQERRLKGFFDGVDDPGAGAIEQDD</sequence>
<dbReference type="Proteomes" id="UP000674084">
    <property type="component" value="Unassembled WGS sequence"/>
</dbReference>